<gene>
    <name evidence="10 15" type="primary">grpE</name>
    <name evidence="15" type="ORF">NBG4_430009</name>
</gene>
<dbReference type="GO" id="GO:0042803">
    <property type="term" value="F:protein homodimerization activity"/>
    <property type="evidence" value="ECO:0007669"/>
    <property type="project" value="InterPro"/>
</dbReference>
<dbReference type="PROSITE" id="PS01071">
    <property type="entry name" value="GRPE"/>
    <property type="match status" value="1"/>
</dbReference>
<dbReference type="InterPro" id="IPR009012">
    <property type="entry name" value="GrpE_head"/>
</dbReference>
<dbReference type="Gene3D" id="2.30.22.10">
    <property type="entry name" value="Head domain of nucleotide exchange factor GrpE"/>
    <property type="match status" value="1"/>
</dbReference>
<dbReference type="Pfam" id="PF01025">
    <property type="entry name" value="GrpE"/>
    <property type="match status" value="1"/>
</dbReference>
<feature type="compositionally biased region" description="Acidic residues" evidence="14">
    <location>
        <begin position="14"/>
        <end position="28"/>
    </location>
</feature>
<dbReference type="GO" id="GO:0000774">
    <property type="term" value="F:adenyl-nucleotide exchange factor activity"/>
    <property type="evidence" value="ECO:0007669"/>
    <property type="project" value="InterPro"/>
</dbReference>
<proteinExistence type="inferred from homology"/>
<accession>A0A2U3QI83</accession>
<dbReference type="InterPro" id="IPR013805">
    <property type="entry name" value="GrpE_CC"/>
</dbReference>
<comment type="subunit">
    <text evidence="3 10">Homodimer.</text>
</comment>
<keyword evidence="13" id="KW-0175">Coiled coil</keyword>
<evidence type="ECO:0000256" key="12">
    <source>
        <dbReference type="RuleBase" id="RU004478"/>
    </source>
</evidence>
<dbReference type="GO" id="GO:0051082">
    <property type="term" value="F:unfolded protein binding"/>
    <property type="evidence" value="ECO:0007669"/>
    <property type="project" value="TreeGrafter"/>
</dbReference>
<feature type="region of interest" description="Disordered" evidence="14">
    <location>
        <begin position="1"/>
        <end position="31"/>
    </location>
</feature>
<sequence length="197" mass="22756">MEERDMTDSGNFAEEGDEEIMLVEDEETKQEATEVVQERAKTADAEALQELNNKYLRLYAEFDNYKKRVNRDKEELSRYSNESLLYALLPVLDNLELALKHASCDPNTGVVQGVEITLKELQRTLEKFGLKRIEADGKEFDPAVHHAMMQVEREDMEEKMVAEELRAGYLYHEKVLRPSLVSVSVRPNKTEEDVQSE</sequence>
<comment type="function">
    <text evidence="7 10 11">Participates actively in the response to hyperosmotic and heat shock by preventing the aggregation of stress-denatured proteins, in association with DnaK and GrpE. It is the nucleotide exchange factor for DnaK and may function as a thermosensor. Unfolded proteins bind initially to DnaJ; upon interaction with the DnaJ-bound protein, DnaK hydrolyzes its bound ATP, resulting in the formation of a stable complex. GrpE releases ADP from DnaK; ATP binding to DnaK triggers the release of the substrate protein, thus completing the reaction cycle. Several rounds of ATP-dependent interactions between DnaJ, DnaK and GrpE are required for fully efficient folding.</text>
</comment>
<comment type="subcellular location">
    <subcellularLocation>
        <location evidence="1 10">Cytoplasm</location>
    </subcellularLocation>
</comment>
<dbReference type="GO" id="GO:0051087">
    <property type="term" value="F:protein-folding chaperone binding"/>
    <property type="evidence" value="ECO:0007669"/>
    <property type="project" value="InterPro"/>
</dbReference>
<evidence type="ECO:0000256" key="7">
    <source>
        <dbReference type="ARBA" id="ARBA00053401"/>
    </source>
</evidence>
<evidence type="ECO:0000256" key="3">
    <source>
        <dbReference type="ARBA" id="ARBA00011738"/>
    </source>
</evidence>
<dbReference type="SUPFAM" id="SSF58014">
    <property type="entry name" value="Coiled-coil domain of nucleotide exchange factor GrpE"/>
    <property type="match status" value="1"/>
</dbReference>
<dbReference type="SUPFAM" id="SSF51064">
    <property type="entry name" value="Head domain of nucleotide exchange factor GrpE"/>
    <property type="match status" value="1"/>
</dbReference>
<protein>
    <recommendedName>
        <fullName evidence="8 10">Protein GrpE</fullName>
    </recommendedName>
    <alternativeName>
        <fullName evidence="9 10">HSP-70 cofactor</fullName>
    </alternativeName>
</protein>
<reference evidence="16" key="1">
    <citation type="submission" date="2018-03" db="EMBL/GenBank/DDBJ databases">
        <authorList>
            <person name="Zecchin S."/>
        </authorList>
    </citation>
    <scope>NUCLEOTIDE SEQUENCE [LARGE SCALE GENOMIC DNA]</scope>
</reference>
<keyword evidence="16" id="KW-1185">Reference proteome</keyword>
<dbReference type="GO" id="GO:0005737">
    <property type="term" value="C:cytoplasm"/>
    <property type="evidence" value="ECO:0007669"/>
    <property type="project" value="UniProtKB-SubCell"/>
</dbReference>
<dbReference type="EMBL" id="OUUY01000090">
    <property type="protein sequence ID" value="SPQ01114.1"/>
    <property type="molecule type" value="Genomic_DNA"/>
</dbReference>
<feature type="coiled-coil region" evidence="13">
    <location>
        <begin position="48"/>
        <end position="82"/>
    </location>
</feature>
<evidence type="ECO:0000256" key="14">
    <source>
        <dbReference type="SAM" id="MobiDB-lite"/>
    </source>
</evidence>
<comment type="similarity">
    <text evidence="2 10 12">Belongs to the GrpE family.</text>
</comment>
<dbReference type="CDD" id="cd00446">
    <property type="entry name" value="GrpE"/>
    <property type="match status" value="1"/>
</dbReference>
<evidence type="ECO:0000256" key="8">
    <source>
        <dbReference type="ARBA" id="ARBA00072274"/>
    </source>
</evidence>
<evidence type="ECO:0000256" key="2">
    <source>
        <dbReference type="ARBA" id="ARBA00009054"/>
    </source>
</evidence>
<dbReference type="AlphaFoldDB" id="A0A2U3QI83"/>
<dbReference type="OrthoDB" id="9789811at2"/>
<dbReference type="FunFam" id="2.30.22.10:FF:000001">
    <property type="entry name" value="Protein GrpE"/>
    <property type="match status" value="1"/>
</dbReference>
<evidence type="ECO:0000256" key="11">
    <source>
        <dbReference type="RuleBase" id="RU000639"/>
    </source>
</evidence>
<dbReference type="PANTHER" id="PTHR21237">
    <property type="entry name" value="GRPE PROTEIN"/>
    <property type="match status" value="1"/>
</dbReference>
<dbReference type="HAMAP" id="MF_01151">
    <property type="entry name" value="GrpE"/>
    <property type="match status" value="1"/>
</dbReference>
<evidence type="ECO:0000256" key="5">
    <source>
        <dbReference type="ARBA" id="ARBA00023016"/>
    </source>
</evidence>
<evidence type="ECO:0000256" key="4">
    <source>
        <dbReference type="ARBA" id="ARBA00022490"/>
    </source>
</evidence>
<evidence type="ECO:0000313" key="16">
    <source>
        <dbReference type="Proteomes" id="UP000245125"/>
    </source>
</evidence>
<dbReference type="PRINTS" id="PR00773">
    <property type="entry name" value="GRPEPROTEIN"/>
</dbReference>
<dbReference type="Gene3D" id="3.90.20.20">
    <property type="match status" value="1"/>
</dbReference>
<name>A0A2U3QI83_9BACT</name>
<dbReference type="InterPro" id="IPR000740">
    <property type="entry name" value="GrpE"/>
</dbReference>
<evidence type="ECO:0000256" key="13">
    <source>
        <dbReference type="SAM" id="Coils"/>
    </source>
</evidence>
<evidence type="ECO:0000313" key="15">
    <source>
        <dbReference type="EMBL" id="SPQ01114.1"/>
    </source>
</evidence>
<evidence type="ECO:0000256" key="6">
    <source>
        <dbReference type="ARBA" id="ARBA00023186"/>
    </source>
</evidence>
<organism evidence="15 16">
    <name type="scientific">Candidatus Sulfobium mesophilum</name>
    <dbReference type="NCBI Taxonomy" id="2016548"/>
    <lineage>
        <taxon>Bacteria</taxon>
        <taxon>Pseudomonadati</taxon>
        <taxon>Nitrospirota</taxon>
        <taxon>Nitrospiria</taxon>
        <taxon>Nitrospirales</taxon>
        <taxon>Nitrospiraceae</taxon>
        <taxon>Candidatus Sulfobium</taxon>
    </lineage>
</organism>
<evidence type="ECO:0000256" key="9">
    <source>
        <dbReference type="ARBA" id="ARBA00076414"/>
    </source>
</evidence>
<dbReference type="Proteomes" id="UP000245125">
    <property type="component" value="Unassembled WGS sequence"/>
</dbReference>
<keyword evidence="4 10" id="KW-0963">Cytoplasm</keyword>
<keyword evidence="5 10" id="KW-0346">Stress response</keyword>
<evidence type="ECO:0000256" key="1">
    <source>
        <dbReference type="ARBA" id="ARBA00004496"/>
    </source>
</evidence>
<evidence type="ECO:0000256" key="10">
    <source>
        <dbReference type="HAMAP-Rule" id="MF_01151"/>
    </source>
</evidence>
<keyword evidence="6 10" id="KW-0143">Chaperone</keyword>
<dbReference type="PANTHER" id="PTHR21237:SF23">
    <property type="entry name" value="GRPE PROTEIN HOMOLOG, MITOCHONDRIAL"/>
    <property type="match status" value="1"/>
</dbReference>
<dbReference type="NCBIfam" id="NF010738">
    <property type="entry name" value="PRK14140.1"/>
    <property type="match status" value="1"/>
</dbReference>
<dbReference type="GO" id="GO:0006457">
    <property type="term" value="P:protein folding"/>
    <property type="evidence" value="ECO:0007669"/>
    <property type="project" value="InterPro"/>
</dbReference>